<keyword evidence="1 3" id="KW-0378">Hydrolase</keyword>
<dbReference type="CDD" id="cd01298">
    <property type="entry name" value="ATZ_TRZ_like"/>
    <property type="match status" value="1"/>
</dbReference>
<organism evidence="3 4">
    <name type="scientific">Anoxybacter fermentans</name>
    <dbReference type="NCBI Taxonomy" id="1323375"/>
    <lineage>
        <taxon>Bacteria</taxon>
        <taxon>Bacillati</taxon>
        <taxon>Bacillota</taxon>
        <taxon>Clostridia</taxon>
        <taxon>Halanaerobiales</taxon>
        <taxon>Anoxybacter</taxon>
    </lineage>
</organism>
<dbReference type="InterPro" id="IPR032466">
    <property type="entry name" value="Metal_Hydrolase"/>
</dbReference>
<dbReference type="EMBL" id="CP016379">
    <property type="protein sequence ID" value="AZR73602.1"/>
    <property type="molecule type" value="Genomic_DNA"/>
</dbReference>
<dbReference type="KEGG" id="aft:BBF96_09500"/>
<dbReference type="PANTHER" id="PTHR43794">
    <property type="entry name" value="AMINOHYDROLASE SSNA-RELATED"/>
    <property type="match status" value="1"/>
</dbReference>
<protein>
    <submittedName>
        <fullName evidence="3">Chlorohydrolase</fullName>
    </submittedName>
</protein>
<dbReference type="InterPro" id="IPR050287">
    <property type="entry name" value="MTA/SAH_deaminase"/>
</dbReference>
<dbReference type="Pfam" id="PF01979">
    <property type="entry name" value="Amidohydro_1"/>
    <property type="match status" value="1"/>
</dbReference>
<proteinExistence type="predicted"/>
<keyword evidence="4" id="KW-1185">Reference proteome</keyword>
<dbReference type="NCBIfam" id="NF005540">
    <property type="entry name" value="PRK07203.1"/>
    <property type="match status" value="1"/>
</dbReference>
<accession>A0A3Q9HR94</accession>
<gene>
    <name evidence="3" type="ORF">BBF96_09500</name>
</gene>
<dbReference type="PANTHER" id="PTHR43794:SF11">
    <property type="entry name" value="AMIDOHYDROLASE-RELATED DOMAIN-CONTAINING PROTEIN"/>
    <property type="match status" value="1"/>
</dbReference>
<dbReference type="InterPro" id="IPR011059">
    <property type="entry name" value="Metal-dep_hydrolase_composite"/>
</dbReference>
<dbReference type="Gene3D" id="3.20.20.140">
    <property type="entry name" value="Metal-dependent hydrolases"/>
    <property type="match status" value="1"/>
</dbReference>
<dbReference type="NCBIfam" id="TIGR03314">
    <property type="entry name" value="Se_ssnA"/>
    <property type="match status" value="1"/>
</dbReference>
<dbReference type="RefSeq" id="WP_127016943.1">
    <property type="nucleotide sequence ID" value="NZ_CP016379.1"/>
</dbReference>
<sequence length="442" mass="49691">MLLIKNGWLITLNSNNEVIKDGALVVEGNQIKEIGSTEELANKYEYTEIIDAKGKVVMPGMINAHMHLYSTFARGMALKDEPPKDFRQILERLWWRLDKQLREEDIYYSALIPLLDCVRYGTTTIIDHHASPFAVSGSLSIIAEAIEKVGLRASLAYEVSDRDGEEIALLGIKENVSFIKICKKRTDDMLHGLFGLHASMTLSDRTLEKCREAIEGLDTGFHVHTAEGIQDVEDSLHRSGLRVVERLDKFGIWNEKSIAVHCVHINEKEMEILKERGTNVVHNPESNMGNAVGCADITTMLNKGIVVGLGTDGFTSDMFESVKVANILHKHELKDPSASWAEVPEMIFTNNQRILAKYFKNPIGQLIEGAYADVIILDYDPPTPLDETNYYGHILFGVSGGRVVTTIINGKVLMKDREIKGFDLDEIHARSRELAQKLWIRF</sequence>
<feature type="domain" description="Amidohydrolase-related" evidence="2">
    <location>
        <begin position="56"/>
        <end position="412"/>
    </location>
</feature>
<dbReference type="Proteomes" id="UP000267250">
    <property type="component" value="Chromosome"/>
</dbReference>
<dbReference type="GO" id="GO:0016810">
    <property type="term" value="F:hydrolase activity, acting on carbon-nitrogen (but not peptide) bonds"/>
    <property type="evidence" value="ECO:0007669"/>
    <property type="project" value="InterPro"/>
</dbReference>
<dbReference type="SUPFAM" id="SSF51338">
    <property type="entry name" value="Composite domain of metallo-dependent hydrolases"/>
    <property type="match status" value="1"/>
</dbReference>
<evidence type="ECO:0000256" key="1">
    <source>
        <dbReference type="ARBA" id="ARBA00022801"/>
    </source>
</evidence>
<dbReference type="Gene3D" id="2.30.40.10">
    <property type="entry name" value="Urease, subunit C, domain 1"/>
    <property type="match status" value="1"/>
</dbReference>
<evidence type="ECO:0000313" key="3">
    <source>
        <dbReference type="EMBL" id="AZR73602.1"/>
    </source>
</evidence>
<evidence type="ECO:0000313" key="4">
    <source>
        <dbReference type="Proteomes" id="UP000267250"/>
    </source>
</evidence>
<dbReference type="InterPro" id="IPR006680">
    <property type="entry name" value="Amidohydro-rel"/>
</dbReference>
<reference evidence="3 4" key="1">
    <citation type="submission" date="2016-07" db="EMBL/GenBank/DDBJ databases">
        <title>Genome and transcriptome analysis of iron-reducing fermentative bacteria Anoxybacter fermentans.</title>
        <authorList>
            <person name="Zeng X."/>
            <person name="Shao Z."/>
        </authorList>
    </citation>
    <scope>NUCLEOTIDE SEQUENCE [LARGE SCALE GENOMIC DNA]</scope>
    <source>
        <strain evidence="3 4">DY22613</strain>
    </source>
</reference>
<dbReference type="InterPro" id="IPR017700">
    <property type="entry name" value="Aminohydrolase_SsnA"/>
</dbReference>
<dbReference type="AlphaFoldDB" id="A0A3Q9HR94"/>
<name>A0A3Q9HR94_9FIRM</name>
<evidence type="ECO:0000259" key="2">
    <source>
        <dbReference type="Pfam" id="PF01979"/>
    </source>
</evidence>
<dbReference type="OrthoDB" id="9807210at2"/>
<dbReference type="SUPFAM" id="SSF51556">
    <property type="entry name" value="Metallo-dependent hydrolases"/>
    <property type="match status" value="1"/>
</dbReference>